<dbReference type="PROSITE" id="PS50105">
    <property type="entry name" value="SAM_DOMAIN"/>
    <property type="match status" value="1"/>
</dbReference>
<dbReference type="Proteomes" id="UP000824540">
    <property type="component" value="Unassembled WGS sequence"/>
</dbReference>
<dbReference type="Pfam" id="PF16600">
    <property type="entry name" value="Caskin1-CID"/>
    <property type="match status" value="1"/>
</dbReference>
<sequence>MRCFWEPHPPPSTGTGSESSPHGSPTPAGGPQGGASEEIWVLRKPFAGGDRSSMGSSGSVASARSSGSGQSAGTNAHILHAQAEGVKLLATVLSQSAKAKEHLLEQSKSLEQSTGSASRTTSSSSCPYHEPPYGEPVSQRKGEAPSDGKMVEAAEEWQARWMCALGQLDGGVVVDAPLAEAGRGSAPRAETSSEAVIQWLSEFQLQVYAPNFISAGYDIATVSRMTPETPTAHPHPSTPHQPNPEPQSSAHVCMAGGGIEPPHVSLRPPVSSADRKSTTQASPSLSCSSSEPPISPETRPTDVSLATEPLASGHRCLDAQPCSQASFSLPGGEETKEAIGVARVPVNLPYAARPRHHMTHMTPPIDSMAFWSHTEYVCYLQANLAEWLSMIGLSQYYQTLVHNGYENIDFITDITWEDLQEIGITKLGHQKKLMLAVKKLAEMQRASEGRGSLRKKAPPSQEVMAIESPPHDSAECMSPKMSSFQDSELSNELQTALSRGGEAQEGAEVKPGGQRARSMHENSLGKSRDMEEGSGGSGPPRKEARTARQGSHSQGLQRANIPPALAKPRQSFPPGGGASYTPPQTPTKTKPSSPQTMGPPQGSAKVKPSPQLLAQTERPMSPRSLPQSPTHRGYAYAAPQHAEGGEGPAPQPAVSVPLLCLPPEGEDAEEGQGLPKKRAHSLSRYAASDSEQDRDELTVPDTPKYATMQPRVSRSNSARGQSDKNVNRSQSFAMRPKKKGPPPPPPKRSSSAISSTNLADDAKDGDSCGELLAVNYHERRRASDLGGVVDTGSAGSVKSIAAMLEMSSIGGGPKALAIQRTLCGSGCYLQVSPVHGKHRDGIGLDGEVVNRRRTISGPVTGLVTAARRERGLRESESPRDRLAPEPLPGSANSSAENLPFAEDGNLTIKQRPPRQGRGEGDSLADAVYSLPQEELSRMDATATLKRRVRPKHHQDGVKFQLTESSTVKRRPKSRDKEVAGEVQEGQLLAPYQNGTSTVRRRPMSEMSGMEQSRSYDNGDVAPRRDSADLSSHAIEAEHRKPIKPPVSPKPVLAQQMKKQGPPTPTTKKVPIPGPGGLGSPGEASAPSSVPKTQPPSHGSQARQSAARHQRDPPFHPLPCETDRRHAPVTVRGLCQAPHTPSTDAPDPRDPVTPPLTPGPMPPPVKPHGPPSVGCLWTWPARWSLAQQKLEETSASLAAALQAVEDKSNRRTGRKSESLQRTPLSTSVTEDKTTVSILDDIGSMFDDLADQLDAMLE</sequence>
<evidence type="ECO:0000256" key="4">
    <source>
        <dbReference type="SAM" id="MobiDB-lite"/>
    </source>
</evidence>
<dbReference type="InterPro" id="IPR032232">
    <property type="entry name" value="Caskin1-CID"/>
</dbReference>
<evidence type="ECO:0000313" key="7">
    <source>
        <dbReference type="Proteomes" id="UP000824540"/>
    </source>
</evidence>
<feature type="region of interest" description="Disordered" evidence="4">
    <location>
        <begin position="867"/>
        <end position="922"/>
    </location>
</feature>
<feature type="compositionally biased region" description="Basic and acidic residues" evidence="4">
    <location>
        <begin position="867"/>
        <end position="883"/>
    </location>
</feature>
<proteinExistence type="predicted"/>
<feature type="compositionally biased region" description="Low complexity" evidence="4">
    <location>
        <begin position="13"/>
        <end position="27"/>
    </location>
</feature>
<dbReference type="PANTHER" id="PTHR24174:SF11">
    <property type="entry name" value="CASKIN-1"/>
    <property type="match status" value="1"/>
</dbReference>
<dbReference type="FunFam" id="1.10.150.50:FF:000032">
    <property type="entry name" value="caskin-1 isoform X1"/>
    <property type="match status" value="1"/>
</dbReference>
<feature type="compositionally biased region" description="Basic and acidic residues" evidence="4">
    <location>
        <begin position="138"/>
        <end position="149"/>
    </location>
</feature>
<feature type="region of interest" description="Disordered" evidence="4">
    <location>
        <begin position="1"/>
        <end position="76"/>
    </location>
</feature>
<feature type="region of interest" description="Disordered" evidence="4">
    <location>
        <begin position="469"/>
        <end position="766"/>
    </location>
</feature>
<reference evidence="6" key="1">
    <citation type="thesis" date="2021" institute="BYU ScholarsArchive" country="Provo, UT, USA">
        <title>Applications of and Algorithms for Genome Assembly and Genomic Analyses with an Emphasis on Marine Teleosts.</title>
        <authorList>
            <person name="Pickett B.D."/>
        </authorList>
    </citation>
    <scope>NUCLEOTIDE SEQUENCE</scope>
    <source>
        <strain evidence="6">HI-2016</strain>
    </source>
</reference>
<feature type="compositionally biased region" description="Basic and acidic residues" evidence="4">
    <location>
        <begin position="1203"/>
        <end position="1217"/>
    </location>
</feature>
<feature type="compositionally biased region" description="Pro residues" evidence="4">
    <location>
        <begin position="1150"/>
        <end position="1168"/>
    </location>
</feature>
<feature type="compositionally biased region" description="Low complexity" evidence="4">
    <location>
        <begin position="586"/>
        <end position="596"/>
    </location>
</feature>
<feature type="compositionally biased region" description="Low complexity" evidence="4">
    <location>
        <begin position="1057"/>
        <end position="1070"/>
    </location>
</feature>
<feature type="region of interest" description="Disordered" evidence="4">
    <location>
        <begin position="945"/>
        <end position="1168"/>
    </location>
</feature>
<dbReference type="Gene3D" id="1.10.150.50">
    <property type="entry name" value="Transcription Factor, Ets-1"/>
    <property type="match status" value="2"/>
</dbReference>
<dbReference type="OrthoDB" id="6156898at2759"/>
<feature type="compositionally biased region" description="Low complexity" evidence="4">
    <location>
        <begin position="226"/>
        <end position="235"/>
    </location>
</feature>
<accession>A0A8T2PL45</accession>
<feature type="compositionally biased region" description="Polar residues" evidence="4">
    <location>
        <begin position="748"/>
        <end position="758"/>
    </location>
</feature>
<feature type="compositionally biased region" description="Pro residues" evidence="4">
    <location>
        <begin position="236"/>
        <end position="245"/>
    </location>
</feature>
<organism evidence="6 7">
    <name type="scientific">Albula glossodonta</name>
    <name type="common">roundjaw bonefish</name>
    <dbReference type="NCBI Taxonomy" id="121402"/>
    <lineage>
        <taxon>Eukaryota</taxon>
        <taxon>Metazoa</taxon>
        <taxon>Chordata</taxon>
        <taxon>Craniata</taxon>
        <taxon>Vertebrata</taxon>
        <taxon>Euteleostomi</taxon>
        <taxon>Actinopterygii</taxon>
        <taxon>Neopterygii</taxon>
        <taxon>Teleostei</taxon>
        <taxon>Albuliformes</taxon>
        <taxon>Albulidae</taxon>
        <taxon>Albula</taxon>
    </lineage>
</organism>
<evidence type="ECO:0000259" key="5">
    <source>
        <dbReference type="PROSITE" id="PS50105"/>
    </source>
</evidence>
<keyword evidence="3" id="KW-0040">ANK repeat</keyword>
<feature type="compositionally biased region" description="Low complexity" evidence="4">
    <location>
        <begin position="278"/>
        <end position="298"/>
    </location>
</feature>
<protein>
    <recommendedName>
        <fullName evidence="5">SAM domain-containing protein</fullName>
    </recommendedName>
</protein>
<keyword evidence="7" id="KW-1185">Reference proteome</keyword>
<feature type="domain" description="SAM" evidence="5">
    <location>
        <begin position="379"/>
        <end position="443"/>
    </location>
</feature>
<dbReference type="CDD" id="cd09498">
    <property type="entry name" value="SAM_caskin1_2_repeat2"/>
    <property type="match status" value="1"/>
</dbReference>
<feature type="compositionally biased region" description="Low complexity" evidence="4">
    <location>
        <begin position="113"/>
        <end position="125"/>
    </location>
</feature>
<feature type="region of interest" description="Disordered" evidence="4">
    <location>
        <begin position="226"/>
        <end position="303"/>
    </location>
</feature>
<dbReference type="SMART" id="SM00454">
    <property type="entry name" value="SAM"/>
    <property type="match status" value="1"/>
</dbReference>
<dbReference type="InterPro" id="IPR033635">
    <property type="entry name" value="ANKS1/Caskin"/>
</dbReference>
<dbReference type="PANTHER" id="PTHR24174">
    <property type="entry name" value="ANKYRIN REPEAT AND STERILE ALPHA MOTIF DOMAIN-CONTAINING PROTEIN 1"/>
    <property type="match status" value="1"/>
</dbReference>
<evidence type="ECO:0000256" key="3">
    <source>
        <dbReference type="ARBA" id="ARBA00023043"/>
    </source>
</evidence>
<comment type="caution">
    <text evidence="6">The sequence shown here is derived from an EMBL/GenBank/DDBJ whole genome shotgun (WGS) entry which is preliminary data.</text>
</comment>
<evidence type="ECO:0000256" key="2">
    <source>
        <dbReference type="ARBA" id="ARBA00022737"/>
    </source>
</evidence>
<dbReference type="InterPro" id="IPR013761">
    <property type="entry name" value="SAM/pointed_sf"/>
</dbReference>
<dbReference type="Pfam" id="PF07647">
    <property type="entry name" value="SAM_2"/>
    <property type="match status" value="1"/>
</dbReference>
<feature type="compositionally biased region" description="Polar residues" evidence="4">
    <location>
        <begin position="710"/>
        <end position="720"/>
    </location>
</feature>
<dbReference type="EMBL" id="JAFBMS010000008">
    <property type="protein sequence ID" value="KAG9349777.1"/>
    <property type="molecule type" value="Genomic_DNA"/>
</dbReference>
<dbReference type="Pfam" id="PF16907">
    <property type="entry name" value="Caskin-Pro-rich"/>
    <property type="match status" value="1"/>
</dbReference>
<dbReference type="Pfam" id="PF00536">
    <property type="entry name" value="SAM_1"/>
    <property type="match status" value="1"/>
</dbReference>
<evidence type="ECO:0000313" key="6">
    <source>
        <dbReference type="EMBL" id="KAG9349777.1"/>
    </source>
</evidence>
<dbReference type="AlphaFoldDB" id="A0A8T2PL45"/>
<evidence type="ECO:0000256" key="1">
    <source>
        <dbReference type="ARBA" id="ARBA00022553"/>
    </source>
</evidence>
<dbReference type="InterPro" id="IPR035498">
    <property type="entry name" value="Caskin1/2_SAM_2"/>
</dbReference>
<dbReference type="InterPro" id="IPR032117">
    <property type="entry name" value="Caskin_C"/>
</dbReference>
<feature type="compositionally biased region" description="Low complexity" evidence="4">
    <location>
        <begin position="47"/>
        <end position="73"/>
    </location>
</feature>
<gene>
    <name evidence="6" type="ORF">JZ751_026130</name>
</gene>
<feature type="region of interest" description="Disordered" evidence="4">
    <location>
        <begin position="1203"/>
        <end position="1229"/>
    </location>
</feature>
<dbReference type="InterPro" id="IPR001660">
    <property type="entry name" value="SAM"/>
</dbReference>
<keyword evidence="1" id="KW-0597">Phosphoprotein</keyword>
<name>A0A8T2PL45_9TELE</name>
<keyword evidence="2" id="KW-0677">Repeat</keyword>
<feature type="region of interest" description="Disordered" evidence="4">
    <location>
        <begin position="103"/>
        <end position="149"/>
    </location>
</feature>
<feature type="compositionally biased region" description="Polar residues" evidence="4">
    <location>
        <begin position="548"/>
        <end position="557"/>
    </location>
</feature>
<dbReference type="SUPFAM" id="SSF47769">
    <property type="entry name" value="SAM/Pointed domain"/>
    <property type="match status" value="2"/>
</dbReference>
<feature type="compositionally biased region" description="Polar residues" evidence="4">
    <location>
        <begin position="1089"/>
        <end position="1103"/>
    </location>
</feature>
<feature type="compositionally biased region" description="Polar residues" evidence="4">
    <location>
        <begin position="1218"/>
        <end position="1227"/>
    </location>
</feature>
<dbReference type="Pfam" id="PF16632">
    <property type="entry name" value="Caskin-tail"/>
    <property type="match status" value="1"/>
</dbReference>
<feature type="compositionally biased region" description="Polar residues" evidence="4">
    <location>
        <begin position="480"/>
        <end position="497"/>
    </location>
</feature>